<organism evidence="1 2">
    <name type="scientific">Eumeta variegata</name>
    <name type="common">Bagworm moth</name>
    <name type="synonym">Eumeta japonica</name>
    <dbReference type="NCBI Taxonomy" id="151549"/>
    <lineage>
        <taxon>Eukaryota</taxon>
        <taxon>Metazoa</taxon>
        <taxon>Ecdysozoa</taxon>
        <taxon>Arthropoda</taxon>
        <taxon>Hexapoda</taxon>
        <taxon>Insecta</taxon>
        <taxon>Pterygota</taxon>
        <taxon>Neoptera</taxon>
        <taxon>Endopterygota</taxon>
        <taxon>Lepidoptera</taxon>
        <taxon>Glossata</taxon>
        <taxon>Ditrysia</taxon>
        <taxon>Tineoidea</taxon>
        <taxon>Psychidae</taxon>
        <taxon>Oiketicinae</taxon>
        <taxon>Eumeta</taxon>
    </lineage>
</organism>
<dbReference type="GO" id="GO:0005886">
    <property type="term" value="C:plasma membrane"/>
    <property type="evidence" value="ECO:0007669"/>
    <property type="project" value="TreeGrafter"/>
</dbReference>
<name>A0A4C1VEJ5_EUMVA</name>
<dbReference type="InterPro" id="IPR053219">
    <property type="entry name" value="GPCR_Dmsr-1"/>
</dbReference>
<dbReference type="SUPFAM" id="SSF81321">
    <property type="entry name" value="Family A G protein-coupled receptor-like"/>
    <property type="match status" value="1"/>
</dbReference>
<dbReference type="AlphaFoldDB" id="A0A4C1VEJ5"/>
<dbReference type="OrthoDB" id="5864054at2759"/>
<evidence type="ECO:0000313" key="2">
    <source>
        <dbReference type="Proteomes" id="UP000299102"/>
    </source>
</evidence>
<comment type="caution">
    <text evidence="1">The sequence shown here is derived from an EMBL/GenBank/DDBJ whole genome shotgun (WGS) entry which is preliminary data.</text>
</comment>
<proteinExistence type="predicted"/>
<accession>A0A4C1VEJ5</accession>
<sequence>MKHYARRLAPCDFSYSQRLRTNYAVNDFHHQKRLSKSMKNVFPKSPGKDGINVFEIGDLMDVLALFTSSVNFVLYCSMSRQFRSTFARLARRMLSASDSPAKNCNKLEPTTQWTLIEFKSAKVKTKTPRHSKKTSRAHAFSDFTSKYQRLRRVHIKRHESLVSGLTQNHRSVLGLRTPSV</sequence>
<protein>
    <submittedName>
        <fullName evidence="1">Uncharacterized protein</fullName>
    </submittedName>
</protein>
<dbReference type="Proteomes" id="UP000299102">
    <property type="component" value="Unassembled WGS sequence"/>
</dbReference>
<dbReference type="Gene3D" id="1.20.1070.10">
    <property type="entry name" value="Rhodopsin 7-helix transmembrane proteins"/>
    <property type="match status" value="1"/>
</dbReference>
<dbReference type="EMBL" id="BGZK01000327">
    <property type="protein sequence ID" value="GBP37029.1"/>
    <property type="molecule type" value="Genomic_DNA"/>
</dbReference>
<evidence type="ECO:0000313" key="1">
    <source>
        <dbReference type="EMBL" id="GBP37029.1"/>
    </source>
</evidence>
<reference evidence="1 2" key="1">
    <citation type="journal article" date="2019" name="Commun. Biol.">
        <title>The bagworm genome reveals a unique fibroin gene that provides high tensile strength.</title>
        <authorList>
            <person name="Kono N."/>
            <person name="Nakamura H."/>
            <person name="Ohtoshi R."/>
            <person name="Tomita M."/>
            <person name="Numata K."/>
            <person name="Arakawa K."/>
        </authorList>
    </citation>
    <scope>NUCLEOTIDE SEQUENCE [LARGE SCALE GENOMIC DNA]</scope>
</reference>
<dbReference type="PANTHER" id="PTHR46273">
    <property type="entry name" value="MYOSUPPRESSIN RECEPTOR 1, ISOFORM B-RELATED"/>
    <property type="match status" value="1"/>
</dbReference>
<keyword evidence="2" id="KW-1185">Reference proteome</keyword>
<dbReference type="STRING" id="151549.A0A4C1VEJ5"/>
<dbReference type="PANTHER" id="PTHR46273:SF4">
    <property type="entry name" value="AT19640P"/>
    <property type="match status" value="1"/>
</dbReference>
<dbReference type="GO" id="GO:0008528">
    <property type="term" value="F:G protein-coupled peptide receptor activity"/>
    <property type="evidence" value="ECO:0007669"/>
    <property type="project" value="TreeGrafter"/>
</dbReference>
<gene>
    <name evidence="1" type="ORF">EVAR_31027_1</name>
</gene>